<dbReference type="GO" id="GO:0007606">
    <property type="term" value="P:sensory perception of chemical stimulus"/>
    <property type="evidence" value="ECO:0007669"/>
    <property type="project" value="UniProtKB-UniRule"/>
</dbReference>
<feature type="transmembrane region" description="Helical" evidence="6">
    <location>
        <begin position="210"/>
        <end position="235"/>
    </location>
</feature>
<evidence type="ECO:0000256" key="4">
    <source>
        <dbReference type="ARBA" id="ARBA00022989"/>
    </source>
</evidence>
<accession>A0AA36DRB8</accession>
<dbReference type="Proteomes" id="UP001176961">
    <property type="component" value="Unassembled WGS sequence"/>
</dbReference>
<feature type="transmembrane region" description="Helical" evidence="6">
    <location>
        <begin position="37"/>
        <end position="59"/>
    </location>
</feature>
<dbReference type="GO" id="GO:0004888">
    <property type="term" value="F:transmembrane signaling receptor activity"/>
    <property type="evidence" value="ECO:0007669"/>
    <property type="project" value="InterPro"/>
</dbReference>
<dbReference type="AlphaFoldDB" id="A0AA36DRB8"/>
<comment type="similarity">
    <text evidence="2 6">Belongs to the nematode receptor-like protein srg family.</text>
</comment>
<dbReference type="PANTHER" id="PTHR31552">
    <property type="entry name" value="SERPENTINE RECEPTOR CLASS GAMMA"/>
    <property type="match status" value="1"/>
</dbReference>
<protein>
    <recommendedName>
        <fullName evidence="6">Serpentine receptor class gamma</fullName>
    </recommendedName>
</protein>
<feature type="transmembrane region" description="Helical" evidence="6">
    <location>
        <begin position="169"/>
        <end position="190"/>
    </location>
</feature>
<comment type="subcellular location">
    <subcellularLocation>
        <location evidence="1">Membrane</location>
        <topology evidence="1">Multi-pass membrane protein</topology>
    </subcellularLocation>
</comment>
<reference evidence="7" key="1">
    <citation type="submission" date="2023-07" db="EMBL/GenBank/DDBJ databases">
        <authorList>
            <consortium name="CYATHOMIX"/>
        </authorList>
    </citation>
    <scope>NUCLEOTIDE SEQUENCE</scope>
    <source>
        <strain evidence="7">N/A</strain>
    </source>
</reference>
<gene>
    <name evidence="7" type="ORF">CYNAS_LOCUS3312</name>
</gene>
<keyword evidence="3 6" id="KW-0812">Transmembrane</keyword>
<feature type="transmembrane region" description="Helical" evidence="6">
    <location>
        <begin position="79"/>
        <end position="102"/>
    </location>
</feature>
<dbReference type="EMBL" id="CATQJL010000001">
    <property type="protein sequence ID" value="CAJ0591329.1"/>
    <property type="molecule type" value="Genomic_DNA"/>
</dbReference>
<evidence type="ECO:0000256" key="3">
    <source>
        <dbReference type="ARBA" id="ARBA00022692"/>
    </source>
</evidence>
<keyword evidence="5 6" id="KW-0472">Membrane</keyword>
<evidence type="ECO:0000256" key="1">
    <source>
        <dbReference type="ARBA" id="ARBA00004141"/>
    </source>
</evidence>
<evidence type="ECO:0000256" key="2">
    <source>
        <dbReference type="ARBA" id="ARBA00005692"/>
    </source>
</evidence>
<name>A0AA36DRB8_CYLNA</name>
<comment type="caution">
    <text evidence="7">The sequence shown here is derived from an EMBL/GenBank/DDBJ whole genome shotgun (WGS) entry which is preliminary data.</text>
</comment>
<organism evidence="7 8">
    <name type="scientific">Cylicocyclus nassatus</name>
    <name type="common">Nematode worm</name>
    <dbReference type="NCBI Taxonomy" id="53992"/>
    <lineage>
        <taxon>Eukaryota</taxon>
        <taxon>Metazoa</taxon>
        <taxon>Ecdysozoa</taxon>
        <taxon>Nematoda</taxon>
        <taxon>Chromadorea</taxon>
        <taxon>Rhabditida</taxon>
        <taxon>Rhabditina</taxon>
        <taxon>Rhabditomorpha</taxon>
        <taxon>Strongyloidea</taxon>
        <taxon>Strongylidae</taxon>
        <taxon>Cylicocyclus</taxon>
    </lineage>
</organism>
<evidence type="ECO:0000313" key="8">
    <source>
        <dbReference type="Proteomes" id="UP001176961"/>
    </source>
</evidence>
<sequence>MWFLFQNIYGAISIMLYAIVVYLLFRERQHFNRSFLALFIIFAIVSISNYIALYISLRLPMATAQTSPIAPILKSLPQLFLRLVVFLCYYLPFCINATELLFIFNQYRAIAFPFAKDYPFEVLISILIIFLPPLPLSYNLLLVEASFIYREFIQGYFLMSGGGRDDRKRLLYLVIFECAVAVLGLILNLVAGLMLKRTTSVHNRRVRKRIYLVSCICFAFQVLNAVVTLCVYLLGWHSSALVLTIRLYPFCYDLNSLTPPYYFLLINRRIKRSFFNLPLCKRIASLRNSITSTMTRDTPVIGYIRRSKKSGLPMDLEFEPNARFYSGGPDDKAANQSPPAPFGLAPGVYKAAESEISDSFKCISAIDGEYLVIDDDKICKTLREARPKRPRRD</sequence>
<proteinExistence type="inferred from homology"/>
<dbReference type="InterPro" id="IPR000609">
    <property type="entry name" value="7TM_GPCR_serpentine_rcpt_Srg"/>
</dbReference>
<feature type="transmembrane region" description="Helical" evidence="6">
    <location>
        <begin position="247"/>
        <end position="266"/>
    </location>
</feature>
<feature type="transmembrane region" description="Helical" evidence="6">
    <location>
        <begin position="6"/>
        <end position="25"/>
    </location>
</feature>
<evidence type="ECO:0000313" key="7">
    <source>
        <dbReference type="EMBL" id="CAJ0591329.1"/>
    </source>
</evidence>
<dbReference type="GO" id="GO:0016020">
    <property type="term" value="C:membrane"/>
    <property type="evidence" value="ECO:0007669"/>
    <property type="project" value="UniProtKB-SubCell"/>
</dbReference>
<dbReference type="PANTHER" id="PTHR31552:SF8">
    <property type="entry name" value="SERPENTINE RECEPTOR CLASS GAMMA"/>
    <property type="match status" value="1"/>
</dbReference>
<feature type="transmembrane region" description="Helical" evidence="6">
    <location>
        <begin position="122"/>
        <end position="149"/>
    </location>
</feature>
<keyword evidence="4 6" id="KW-1133">Transmembrane helix</keyword>
<evidence type="ECO:0000256" key="6">
    <source>
        <dbReference type="RuleBase" id="RU280813"/>
    </source>
</evidence>
<keyword evidence="8" id="KW-1185">Reference proteome</keyword>
<dbReference type="Pfam" id="PF02118">
    <property type="entry name" value="Srg"/>
    <property type="match status" value="1"/>
</dbReference>
<evidence type="ECO:0000256" key="5">
    <source>
        <dbReference type="ARBA" id="ARBA00023136"/>
    </source>
</evidence>